<dbReference type="Gene3D" id="2.30.110.10">
    <property type="entry name" value="Electron Transport, Fmn-binding Protein, Chain A"/>
    <property type="match status" value="1"/>
</dbReference>
<name>A0A544T9T8_9BACI</name>
<dbReference type="EMBL" id="VDGG01000020">
    <property type="protein sequence ID" value="TQR14223.1"/>
    <property type="molecule type" value="Genomic_DNA"/>
</dbReference>
<evidence type="ECO:0000313" key="4">
    <source>
        <dbReference type="EMBL" id="TQR14223.1"/>
    </source>
</evidence>
<dbReference type="PANTHER" id="PTHR30466:SF11">
    <property type="entry name" value="FLAVIN-DEPENDENT MONOOXYGENASE, REDUCTASE SUBUNIT HSAB"/>
    <property type="match status" value="1"/>
</dbReference>
<proteinExistence type="inferred from homology"/>
<reference evidence="4 5" key="1">
    <citation type="submission" date="2019-05" db="EMBL/GenBank/DDBJ databases">
        <title>Psychrobacillus vulpis sp. nov., a new species isolated from feces of a red fox that inhabits in The Tablas de Daimiel Natural Park, Albacete, Spain.</title>
        <authorList>
            <person name="Rodriguez M."/>
            <person name="Reina J.C."/>
            <person name="Bejar V."/>
            <person name="Llamas I."/>
        </authorList>
    </citation>
    <scope>NUCLEOTIDE SEQUENCE [LARGE SCALE GENOMIC DNA]</scope>
    <source>
        <strain evidence="4 5">NHI-2</strain>
    </source>
</reference>
<evidence type="ECO:0000313" key="5">
    <source>
        <dbReference type="Proteomes" id="UP000318937"/>
    </source>
</evidence>
<evidence type="ECO:0000256" key="2">
    <source>
        <dbReference type="ARBA" id="ARBA00023002"/>
    </source>
</evidence>
<dbReference type="SMART" id="SM00903">
    <property type="entry name" value="Flavin_Reduct"/>
    <property type="match status" value="1"/>
</dbReference>
<dbReference type="AlphaFoldDB" id="A0A544T9T8"/>
<accession>A0A544T9T8</accession>
<feature type="domain" description="Flavin reductase like" evidence="3">
    <location>
        <begin position="15"/>
        <end position="158"/>
    </location>
</feature>
<comment type="caution">
    <text evidence="4">The sequence shown here is derived from an EMBL/GenBank/DDBJ whole genome shotgun (WGS) entry which is preliminary data.</text>
</comment>
<dbReference type="OrthoDB" id="9792858at2"/>
<keyword evidence="2" id="KW-0560">Oxidoreductase</keyword>
<protein>
    <submittedName>
        <fullName evidence="4">Flavin reductase family protein</fullName>
    </submittedName>
</protein>
<dbReference type="GO" id="GO:0010181">
    <property type="term" value="F:FMN binding"/>
    <property type="evidence" value="ECO:0007669"/>
    <property type="project" value="InterPro"/>
</dbReference>
<dbReference type="PANTHER" id="PTHR30466">
    <property type="entry name" value="FLAVIN REDUCTASE"/>
    <property type="match status" value="1"/>
</dbReference>
<dbReference type="RefSeq" id="WP_142607490.1">
    <property type="nucleotide sequence ID" value="NZ_VDGG01000020.1"/>
</dbReference>
<evidence type="ECO:0000256" key="1">
    <source>
        <dbReference type="ARBA" id="ARBA00008898"/>
    </source>
</evidence>
<gene>
    <name evidence="4" type="ORF">FG383_11265</name>
</gene>
<dbReference type="GO" id="GO:0042602">
    <property type="term" value="F:riboflavin reductase (NADPH) activity"/>
    <property type="evidence" value="ECO:0007669"/>
    <property type="project" value="TreeGrafter"/>
</dbReference>
<sequence length="165" mass="18486">MDKKAEQIASFKAAMGNYPTGVTVVTAFNEEGKPMGLTVNSFASVSLEPLLILWSIDKRVYSYEDFLKVDKFTVNILAADQGDLCTLFSSKVEDRFSKCDWKKSELDLPVLANTLATLQCKVFSQIDAGDHTTIIGEVLDIQNESKEPLLYHRRTIGAIPEEFYH</sequence>
<dbReference type="InterPro" id="IPR012349">
    <property type="entry name" value="Split_barrel_FMN-bd"/>
</dbReference>
<dbReference type="SUPFAM" id="SSF50475">
    <property type="entry name" value="FMN-binding split barrel"/>
    <property type="match status" value="1"/>
</dbReference>
<keyword evidence="5" id="KW-1185">Reference proteome</keyword>
<dbReference type="InterPro" id="IPR002563">
    <property type="entry name" value="Flavin_Rdtase-like_dom"/>
</dbReference>
<dbReference type="Pfam" id="PF01613">
    <property type="entry name" value="Flavin_Reduct"/>
    <property type="match status" value="1"/>
</dbReference>
<comment type="similarity">
    <text evidence="1">Belongs to the non-flavoprotein flavin reductase family.</text>
</comment>
<dbReference type="Proteomes" id="UP000318937">
    <property type="component" value="Unassembled WGS sequence"/>
</dbReference>
<dbReference type="InterPro" id="IPR050268">
    <property type="entry name" value="NADH-dep_flavin_reductase"/>
</dbReference>
<evidence type="ECO:0000259" key="3">
    <source>
        <dbReference type="SMART" id="SM00903"/>
    </source>
</evidence>
<organism evidence="4 5">
    <name type="scientific">Psychrobacillus soli</name>
    <dbReference type="NCBI Taxonomy" id="1543965"/>
    <lineage>
        <taxon>Bacteria</taxon>
        <taxon>Bacillati</taxon>
        <taxon>Bacillota</taxon>
        <taxon>Bacilli</taxon>
        <taxon>Bacillales</taxon>
        <taxon>Bacillaceae</taxon>
        <taxon>Psychrobacillus</taxon>
    </lineage>
</organism>